<evidence type="ECO:0000256" key="1">
    <source>
        <dbReference type="ARBA" id="ARBA00004651"/>
    </source>
</evidence>
<sequence length="249" mass="26017">MDSQILIVILGAALAGFVQGLSGFGFSITAMSLWAWTLDPRLAAALAVVGGFSGQLLAALTVRRGFDPRRLAPFLLGGLAGVPLGVWLLPRLDVAQFKTVLGATLVIVCPLMILVDRLPRVTHGGRIADAVSGGVGGLMGGIGGFSGVVPSLWCTLRGYPKDTQRSVVQNFNLAMLAVTFATYLATGIVRESHASMLALVVPAMVLPSLLGARLYRRLGDKDYRQLVLALLTASGVALLAAGLPALVMR</sequence>
<dbReference type="InterPro" id="IPR002781">
    <property type="entry name" value="TM_pro_TauE-like"/>
</dbReference>
<feature type="transmembrane region" description="Helical" evidence="8">
    <location>
        <begin position="169"/>
        <end position="189"/>
    </location>
</feature>
<name>A0A127K0C6_9BURK</name>
<feature type="transmembrane region" description="Helical" evidence="8">
    <location>
        <begin position="127"/>
        <end position="149"/>
    </location>
</feature>
<dbReference type="GO" id="GO:0005886">
    <property type="term" value="C:plasma membrane"/>
    <property type="evidence" value="ECO:0007669"/>
    <property type="project" value="UniProtKB-SubCell"/>
</dbReference>
<accession>A0A127K0C6</accession>
<comment type="similarity">
    <text evidence="2 8">Belongs to the 4-toluene sulfonate uptake permease (TSUP) (TC 2.A.102) family.</text>
</comment>
<dbReference type="Pfam" id="PF01925">
    <property type="entry name" value="TauE"/>
    <property type="match status" value="1"/>
</dbReference>
<dbReference type="PANTHER" id="PTHR30269">
    <property type="entry name" value="TRANSMEMBRANE PROTEIN YFCA"/>
    <property type="match status" value="1"/>
</dbReference>
<feature type="transmembrane region" description="Helical" evidence="8">
    <location>
        <begin position="71"/>
        <end position="89"/>
    </location>
</feature>
<protein>
    <recommendedName>
        <fullName evidence="8">Probable membrane transporter protein</fullName>
    </recommendedName>
</protein>
<dbReference type="InterPro" id="IPR052017">
    <property type="entry name" value="TSUP"/>
</dbReference>
<evidence type="ECO:0000256" key="5">
    <source>
        <dbReference type="ARBA" id="ARBA00022692"/>
    </source>
</evidence>
<keyword evidence="6 8" id="KW-1133">Transmembrane helix</keyword>
<evidence type="ECO:0000256" key="7">
    <source>
        <dbReference type="ARBA" id="ARBA00023136"/>
    </source>
</evidence>
<keyword evidence="3" id="KW-0813">Transport</keyword>
<keyword evidence="10" id="KW-1185">Reference proteome</keyword>
<dbReference type="OrthoDB" id="8717848at2"/>
<dbReference type="Proteomes" id="UP000070433">
    <property type="component" value="Chromosome"/>
</dbReference>
<keyword evidence="5 8" id="KW-0812">Transmembrane</keyword>
<dbReference type="PATRIC" id="fig|94132.3.peg.3890"/>
<comment type="subcellular location">
    <subcellularLocation>
        <location evidence="1 8">Cell membrane</location>
        <topology evidence="1 8">Multi-pass membrane protein</topology>
    </subcellularLocation>
</comment>
<keyword evidence="7 8" id="KW-0472">Membrane</keyword>
<evidence type="ECO:0000313" key="10">
    <source>
        <dbReference type="Proteomes" id="UP000070433"/>
    </source>
</evidence>
<dbReference type="RefSeq" id="WP_061503935.1">
    <property type="nucleotide sequence ID" value="NZ_CP010951.1"/>
</dbReference>
<evidence type="ECO:0000256" key="3">
    <source>
        <dbReference type="ARBA" id="ARBA00022448"/>
    </source>
</evidence>
<dbReference type="AlphaFoldDB" id="A0A127K0C6"/>
<organism evidence="9 10">
    <name type="scientific">Ramlibacter tataouinensis</name>
    <dbReference type="NCBI Taxonomy" id="94132"/>
    <lineage>
        <taxon>Bacteria</taxon>
        <taxon>Pseudomonadati</taxon>
        <taxon>Pseudomonadota</taxon>
        <taxon>Betaproteobacteria</taxon>
        <taxon>Burkholderiales</taxon>
        <taxon>Comamonadaceae</taxon>
        <taxon>Ramlibacter</taxon>
    </lineage>
</organism>
<evidence type="ECO:0000256" key="2">
    <source>
        <dbReference type="ARBA" id="ARBA00009142"/>
    </source>
</evidence>
<feature type="transmembrane region" description="Helical" evidence="8">
    <location>
        <begin position="42"/>
        <end position="62"/>
    </location>
</feature>
<dbReference type="PANTHER" id="PTHR30269:SF37">
    <property type="entry name" value="MEMBRANE TRANSPORTER PROTEIN"/>
    <property type="match status" value="1"/>
</dbReference>
<dbReference type="EMBL" id="CP010951">
    <property type="protein sequence ID" value="AMO25573.1"/>
    <property type="molecule type" value="Genomic_DNA"/>
</dbReference>
<feature type="transmembrane region" description="Helical" evidence="8">
    <location>
        <begin position="196"/>
        <end position="215"/>
    </location>
</feature>
<gene>
    <name evidence="9" type="ORF">UC35_19055</name>
</gene>
<proteinExistence type="inferred from homology"/>
<evidence type="ECO:0000256" key="6">
    <source>
        <dbReference type="ARBA" id="ARBA00022989"/>
    </source>
</evidence>
<keyword evidence="4 8" id="KW-1003">Cell membrane</keyword>
<feature type="transmembrane region" description="Helical" evidence="8">
    <location>
        <begin position="7"/>
        <end position="36"/>
    </location>
</feature>
<feature type="transmembrane region" description="Helical" evidence="8">
    <location>
        <begin position="227"/>
        <end position="247"/>
    </location>
</feature>
<evidence type="ECO:0000256" key="4">
    <source>
        <dbReference type="ARBA" id="ARBA00022475"/>
    </source>
</evidence>
<evidence type="ECO:0000256" key="8">
    <source>
        <dbReference type="RuleBase" id="RU363041"/>
    </source>
</evidence>
<reference evidence="9 10" key="1">
    <citation type="journal article" date="2014" name="Int. J. Syst. Evol. Microbiol.">
        <title>Ramlibacter solisilvae sp. nov., isolated from forest soil, and emended description of the genus Ramlibacter.</title>
        <authorList>
            <person name="Lee H.J."/>
            <person name="Lee S.H."/>
            <person name="Lee S.S."/>
            <person name="Lee J.S."/>
            <person name="Kim Y."/>
            <person name="Kim S.C."/>
            <person name="Jeon C.O."/>
        </authorList>
    </citation>
    <scope>NUCLEOTIDE SEQUENCE [LARGE SCALE GENOMIC DNA]</scope>
    <source>
        <strain evidence="9 10">5-10</strain>
    </source>
</reference>
<evidence type="ECO:0000313" key="9">
    <source>
        <dbReference type="EMBL" id="AMO25573.1"/>
    </source>
</evidence>
<feature type="transmembrane region" description="Helical" evidence="8">
    <location>
        <begin position="95"/>
        <end position="115"/>
    </location>
</feature>